<proteinExistence type="predicted"/>
<dbReference type="AlphaFoldDB" id="A0A4Y4CNV8"/>
<dbReference type="GO" id="GO:0006355">
    <property type="term" value="P:regulation of DNA-templated transcription"/>
    <property type="evidence" value="ECO:0007669"/>
    <property type="project" value="InterPro"/>
</dbReference>
<dbReference type="InterPro" id="IPR008651">
    <property type="entry name" value="Uncharacterised_HicB"/>
</dbReference>
<evidence type="ECO:0000313" key="2">
    <source>
        <dbReference type="Proteomes" id="UP000318422"/>
    </source>
</evidence>
<dbReference type="Pfam" id="PF05534">
    <property type="entry name" value="HicB"/>
    <property type="match status" value="1"/>
</dbReference>
<dbReference type="OrthoDB" id="5297106at2"/>
<keyword evidence="2" id="KW-1185">Reference proteome</keyword>
<dbReference type="Proteomes" id="UP000318422">
    <property type="component" value="Unassembled WGS sequence"/>
</dbReference>
<organism evidence="1 2">
    <name type="scientific">Zoogloea ramigera</name>
    <dbReference type="NCBI Taxonomy" id="350"/>
    <lineage>
        <taxon>Bacteria</taxon>
        <taxon>Pseudomonadati</taxon>
        <taxon>Pseudomonadota</taxon>
        <taxon>Betaproteobacteria</taxon>
        <taxon>Rhodocyclales</taxon>
        <taxon>Zoogloeaceae</taxon>
        <taxon>Zoogloea</taxon>
    </lineage>
</organism>
<dbReference type="EMBL" id="BJNV01000008">
    <property type="protein sequence ID" value="GEC94625.1"/>
    <property type="molecule type" value="Genomic_DNA"/>
</dbReference>
<protein>
    <submittedName>
        <fullName evidence="1">Uncharacterized protein</fullName>
    </submittedName>
</protein>
<dbReference type="SUPFAM" id="SSF47598">
    <property type="entry name" value="Ribbon-helix-helix"/>
    <property type="match status" value="1"/>
</dbReference>
<comment type="caution">
    <text evidence="1">The sequence shown here is derived from an EMBL/GenBank/DDBJ whole genome shotgun (WGS) entry which is preliminary data.</text>
</comment>
<gene>
    <name evidence="1" type="ORF">ZRA01_06980</name>
</gene>
<name>A0A4Y4CNV8_ZOORA</name>
<sequence>MKTELTYKGYSGSAEISIEDECLHGRILFIDDLITYEAETPAELGQAFKQAVDDYVAYCAQMGKPANKPYSGSFNVRIGAERHKQLAHYASRNRMSLNEAVCRACDALVTSAKPGQVTHNHIYLQAGHTGDGSIQIANSTPFINEDQQWTQQGAKWQQ</sequence>
<dbReference type="SUPFAM" id="SSF143100">
    <property type="entry name" value="TTHA1013/TTHA0281-like"/>
    <property type="match status" value="1"/>
</dbReference>
<reference evidence="1 2" key="1">
    <citation type="submission" date="2019-06" db="EMBL/GenBank/DDBJ databases">
        <title>Whole genome shotgun sequence of Zoogloea ramigera NBRC 15342.</title>
        <authorList>
            <person name="Hosoyama A."/>
            <person name="Uohara A."/>
            <person name="Ohji S."/>
            <person name="Ichikawa N."/>
        </authorList>
    </citation>
    <scope>NUCLEOTIDE SEQUENCE [LARGE SCALE GENOMIC DNA]</scope>
    <source>
        <strain evidence="1 2">NBRC 15342</strain>
    </source>
</reference>
<dbReference type="RefSeq" id="WP_141349381.1">
    <property type="nucleotide sequence ID" value="NZ_BJNV01000008.1"/>
</dbReference>
<evidence type="ECO:0000313" key="1">
    <source>
        <dbReference type="EMBL" id="GEC94625.1"/>
    </source>
</evidence>
<dbReference type="InterPro" id="IPR035069">
    <property type="entry name" value="TTHA1013/TTHA0281-like"/>
</dbReference>
<dbReference type="InterPro" id="IPR010985">
    <property type="entry name" value="Ribbon_hlx_hlx"/>
</dbReference>
<accession>A0A4Y4CNV8</accession>